<organism evidence="1 2">
    <name type="scientific">Trema orientale</name>
    <name type="common">Charcoal tree</name>
    <name type="synonym">Celtis orientalis</name>
    <dbReference type="NCBI Taxonomy" id="63057"/>
    <lineage>
        <taxon>Eukaryota</taxon>
        <taxon>Viridiplantae</taxon>
        <taxon>Streptophyta</taxon>
        <taxon>Embryophyta</taxon>
        <taxon>Tracheophyta</taxon>
        <taxon>Spermatophyta</taxon>
        <taxon>Magnoliopsida</taxon>
        <taxon>eudicotyledons</taxon>
        <taxon>Gunneridae</taxon>
        <taxon>Pentapetalae</taxon>
        <taxon>rosids</taxon>
        <taxon>fabids</taxon>
        <taxon>Rosales</taxon>
        <taxon>Cannabaceae</taxon>
        <taxon>Trema</taxon>
    </lineage>
</organism>
<dbReference type="EMBL" id="JXTC01000156">
    <property type="protein sequence ID" value="PON84821.1"/>
    <property type="molecule type" value="Genomic_DNA"/>
</dbReference>
<protein>
    <submittedName>
        <fullName evidence="1">Uncharacterized protein</fullName>
    </submittedName>
</protein>
<accession>A0A2P5EH11</accession>
<reference evidence="2" key="1">
    <citation type="submission" date="2016-06" db="EMBL/GenBank/DDBJ databases">
        <title>Parallel loss of symbiosis genes in relatives of nitrogen-fixing non-legume Parasponia.</title>
        <authorList>
            <person name="Van Velzen R."/>
            <person name="Holmer R."/>
            <person name="Bu F."/>
            <person name="Rutten L."/>
            <person name="Van Zeijl A."/>
            <person name="Liu W."/>
            <person name="Santuari L."/>
            <person name="Cao Q."/>
            <person name="Sharma T."/>
            <person name="Shen D."/>
            <person name="Roswanjaya Y."/>
            <person name="Wardhani T."/>
            <person name="Kalhor M.S."/>
            <person name="Jansen J."/>
            <person name="Van den Hoogen J."/>
            <person name="Gungor B."/>
            <person name="Hartog M."/>
            <person name="Hontelez J."/>
            <person name="Verver J."/>
            <person name="Yang W.-C."/>
            <person name="Schijlen E."/>
            <person name="Repin R."/>
            <person name="Schilthuizen M."/>
            <person name="Schranz E."/>
            <person name="Heidstra R."/>
            <person name="Miyata K."/>
            <person name="Fedorova E."/>
            <person name="Kohlen W."/>
            <person name="Bisseling T."/>
            <person name="Smit S."/>
            <person name="Geurts R."/>
        </authorList>
    </citation>
    <scope>NUCLEOTIDE SEQUENCE [LARGE SCALE GENOMIC DNA]</scope>
    <source>
        <strain evidence="2">cv. RG33-2</strain>
    </source>
</reference>
<dbReference type="Proteomes" id="UP000237000">
    <property type="component" value="Unassembled WGS sequence"/>
</dbReference>
<evidence type="ECO:0000313" key="2">
    <source>
        <dbReference type="Proteomes" id="UP000237000"/>
    </source>
</evidence>
<name>A0A2P5EH11_TREOI</name>
<dbReference type="OrthoDB" id="10338976at2759"/>
<dbReference type="AlphaFoldDB" id="A0A2P5EH11"/>
<evidence type="ECO:0000313" key="1">
    <source>
        <dbReference type="EMBL" id="PON84821.1"/>
    </source>
</evidence>
<dbReference type="InParanoid" id="A0A2P5EH11"/>
<keyword evidence="2" id="KW-1185">Reference proteome</keyword>
<comment type="caution">
    <text evidence="1">The sequence shown here is derived from an EMBL/GenBank/DDBJ whole genome shotgun (WGS) entry which is preliminary data.</text>
</comment>
<sequence>MVSVTCTIHSCSQVRFFLMALLLVLQQIEYAFLHLRTLEKEFSLTELSKLQPAGMAEQKNGVIL</sequence>
<proteinExistence type="predicted"/>
<gene>
    <name evidence="1" type="ORF">TorRG33x02_193730</name>
</gene>